<dbReference type="InterPro" id="IPR051054">
    <property type="entry name" value="SorC_transcr_regulators"/>
</dbReference>
<gene>
    <name evidence="7" type="ORF">SAMN03080606_03738</name>
</gene>
<feature type="domain" description="CggR N-terminal DNA binding" evidence="6">
    <location>
        <begin position="19"/>
        <end position="88"/>
    </location>
</feature>
<feature type="domain" description="Sugar-binding" evidence="5">
    <location>
        <begin position="92"/>
        <end position="338"/>
    </location>
</feature>
<dbReference type="PANTHER" id="PTHR34294">
    <property type="entry name" value="TRANSCRIPTIONAL REGULATOR-RELATED"/>
    <property type="match status" value="1"/>
</dbReference>
<evidence type="ECO:0000256" key="3">
    <source>
        <dbReference type="ARBA" id="ARBA00023125"/>
    </source>
</evidence>
<dbReference type="STRING" id="1120976.SAMN03080606_03738"/>
<dbReference type="InterPro" id="IPR048715">
    <property type="entry name" value="CggR_N"/>
</dbReference>
<comment type="similarity">
    <text evidence="1">Belongs to the SorC transcriptional regulatory family.</text>
</comment>
<evidence type="ECO:0000256" key="2">
    <source>
        <dbReference type="ARBA" id="ARBA00023015"/>
    </source>
</evidence>
<keyword evidence="3" id="KW-0238">DNA-binding</keyword>
<evidence type="ECO:0000259" key="6">
    <source>
        <dbReference type="Pfam" id="PF21715"/>
    </source>
</evidence>
<dbReference type="PANTHER" id="PTHR34294:SF5">
    <property type="entry name" value="CENTRAL GLYCOLYTIC GENES REGULATOR"/>
    <property type="match status" value="1"/>
</dbReference>
<proteinExistence type="inferred from homology"/>
<dbReference type="Pfam" id="PF04198">
    <property type="entry name" value="Sugar-bind"/>
    <property type="match status" value="1"/>
</dbReference>
<dbReference type="OrthoDB" id="9793820at2"/>
<dbReference type="EMBL" id="FMUS01000031">
    <property type="protein sequence ID" value="SCZ03673.1"/>
    <property type="molecule type" value="Genomic_DNA"/>
</dbReference>
<keyword evidence="2" id="KW-0805">Transcription regulation</keyword>
<keyword evidence="8" id="KW-1185">Reference proteome</keyword>
<dbReference type="InterPro" id="IPR007324">
    <property type="entry name" value="Sugar-bd_dom_put"/>
</dbReference>
<dbReference type="InterPro" id="IPR037171">
    <property type="entry name" value="NagB/RpiA_transferase-like"/>
</dbReference>
<sequence length="340" mass="37874">MKDIIEIQKIIVPETFTLLEKRYEILRNISALQPIGRRALSNRLHIGERIVRGEVEFFNKQGLIHVDASGMTVSNDGETVIEGLKEFIYDIRGIKDLEKELKRKLNIKEVIIVPGNLDIEDYVFNDISKATSKLINQLVNENDIIGVTGGNTMAAVAEGVKQQSKDKNITVVPARGGLGRRVESQANTIAAKLANKLKGNYQMLHVSDTLSKEILKSIMEDPEISKITELIKQVNLLIFGIGRADKMAKRRELPEDIVQKLTESRAVAEAFGFYFNIDGEIVYEMKTIGIQFSDFINIPNAIGVAGGTGKAEAIYAITKLKKDMILVTDEGATREILENF</sequence>
<reference evidence="7 8" key="1">
    <citation type="submission" date="2016-10" db="EMBL/GenBank/DDBJ databases">
        <authorList>
            <person name="de Groot N.N."/>
        </authorList>
    </citation>
    <scope>NUCLEOTIDE SEQUENCE [LARGE SCALE GENOMIC DNA]</scope>
    <source>
        <strain evidence="7 8">DSM 18978</strain>
    </source>
</reference>
<dbReference type="Proteomes" id="UP000198636">
    <property type="component" value="Unassembled WGS sequence"/>
</dbReference>
<dbReference type="GO" id="GO:0003677">
    <property type="term" value="F:DNA binding"/>
    <property type="evidence" value="ECO:0007669"/>
    <property type="project" value="UniProtKB-KW"/>
</dbReference>
<protein>
    <submittedName>
        <fullName evidence="7">Central glycolytic genes regulator</fullName>
    </submittedName>
</protein>
<dbReference type="GO" id="GO:0030246">
    <property type="term" value="F:carbohydrate binding"/>
    <property type="evidence" value="ECO:0007669"/>
    <property type="project" value="InterPro"/>
</dbReference>
<evidence type="ECO:0000313" key="7">
    <source>
        <dbReference type="EMBL" id="SCZ03673.1"/>
    </source>
</evidence>
<evidence type="ECO:0000256" key="1">
    <source>
        <dbReference type="ARBA" id="ARBA00010466"/>
    </source>
</evidence>
<dbReference type="AlphaFoldDB" id="A0A1G5KSP8"/>
<evidence type="ECO:0000256" key="4">
    <source>
        <dbReference type="ARBA" id="ARBA00023163"/>
    </source>
</evidence>
<dbReference type="InterPro" id="IPR036388">
    <property type="entry name" value="WH-like_DNA-bd_sf"/>
</dbReference>
<dbReference type="Gene3D" id="1.10.10.10">
    <property type="entry name" value="Winged helix-like DNA-binding domain superfamily/Winged helix DNA-binding domain"/>
    <property type="match status" value="1"/>
</dbReference>
<name>A0A1G5KSP8_9FIRM</name>
<accession>A0A1G5KSP8</accession>
<dbReference type="SUPFAM" id="SSF46785">
    <property type="entry name" value="Winged helix' DNA-binding domain"/>
    <property type="match status" value="1"/>
</dbReference>
<dbReference type="Pfam" id="PF21715">
    <property type="entry name" value="CggR_N"/>
    <property type="match status" value="1"/>
</dbReference>
<evidence type="ECO:0000259" key="5">
    <source>
        <dbReference type="Pfam" id="PF04198"/>
    </source>
</evidence>
<dbReference type="InterPro" id="IPR036390">
    <property type="entry name" value="WH_DNA-bd_sf"/>
</dbReference>
<organism evidence="7 8">
    <name type="scientific">Alkaliphilus peptidifermentans DSM 18978</name>
    <dbReference type="NCBI Taxonomy" id="1120976"/>
    <lineage>
        <taxon>Bacteria</taxon>
        <taxon>Bacillati</taxon>
        <taxon>Bacillota</taxon>
        <taxon>Clostridia</taxon>
        <taxon>Peptostreptococcales</taxon>
        <taxon>Natronincolaceae</taxon>
        <taxon>Alkaliphilus</taxon>
    </lineage>
</organism>
<evidence type="ECO:0000313" key="8">
    <source>
        <dbReference type="Proteomes" id="UP000198636"/>
    </source>
</evidence>
<keyword evidence="4" id="KW-0804">Transcription</keyword>
<dbReference type="SUPFAM" id="SSF100950">
    <property type="entry name" value="NagB/RpiA/CoA transferase-like"/>
    <property type="match status" value="1"/>
</dbReference>
<dbReference type="RefSeq" id="WP_091546660.1">
    <property type="nucleotide sequence ID" value="NZ_FMUS01000031.1"/>
</dbReference>
<dbReference type="Gene3D" id="3.40.50.1360">
    <property type="match status" value="1"/>
</dbReference>